<dbReference type="EMBL" id="QGKX02000095">
    <property type="protein sequence ID" value="KAF3573662.1"/>
    <property type="molecule type" value="Genomic_DNA"/>
</dbReference>
<reference evidence="2" key="1">
    <citation type="submission" date="2019-12" db="EMBL/GenBank/DDBJ databases">
        <title>Genome sequencing and annotation of Brassica cretica.</title>
        <authorList>
            <person name="Studholme D.J."/>
            <person name="Sarris P."/>
        </authorList>
    </citation>
    <scope>NUCLEOTIDE SEQUENCE</scope>
    <source>
        <strain evidence="2">PFS-109/04</strain>
        <tissue evidence="2">Leaf</tissue>
    </source>
</reference>
<comment type="caution">
    <text evidence="2">The sequence shown here is derived from an EMBL/GenBank/DDBJ whole genome shotgun (WGS) entry which is preliminary data.</text>
</comment>
<protein>
    <submittedName>
        <fullName evidence="2">Uncharacterized protein</fullName>
    </submittedName>
</protein>
<evidence type="ECO:0000313" key="2">
    <source>
        <dbReference type="EMBL" id="KAF3573662.1"/>
    </source>
</evidence>
<name>A0A8S9RMV2_BRACR</name>
<evidence type="ECO:0000313" key="3">
    <source>
        <dbReference type="Proteomes" id="UP000712600"/>
    </source>
</evidence>
<feature type="compositionally biased region" description="Basic residues" evidence="1">
    <location>
        <begin position="72"/>
        <end position="84"/>
    </location>
</feature>
<feature type="non-terminal residue" evidence="2">
    <location>
        <position position="1"/>
    </location>
</feature>
<dbReference type="Proteomes" id="UP000712600">
    <property type="component" value="Unassembled WGS sequence"/>
</dbReference>
<accession>A0A8S9RMV2</accession>
<proteinExistence type="predicted"/>
<feature type="region of interest" description="Disordered" evidence="1">
    <location>
        <begin position="52"/>
        <end position="91"/>
    </location>
</feature>
<gene>
    <name evidence="2" type="ORF">F2Q69_00061577</name>
</gene>
<sequence>PGSFLESLKFRIIVKMEEIATLIVATLQGQMMLLTHTHASTLTLNLIIPDPQENDNSDISGHVGTERQRGNTGRRRLASHTLKTKSRDCNL</sequence>
<evidence type="ECO:0000256" key="1">
    <source>
        <dbReference type="SAM" id="MobiDB-lite"/>
    </source>
</evidence>
<organism evidence="2 3">
    <name type="scientific">Brassica cretica</name>
    <name type="common">Mustard</name>
    <dbReference type="NCBI Taxonomy" id="69181"/>
    <lineage>
        <taxon>Eukaryota</taxon>
        <taxon>Viridiplantae</taxon>
        <taxon>Streptophyta</taxon>
        <taxon>Embryophyta</taxon>
        <taxon>Tracheophyta</taxon>
        <taxon>Spermatophyta</taxon>
        <taxon>Magnoliopsida</taxon>
        <taxon>eudicotyledons</taxon>
        <taxon>Gunneridae</taxon>
        <taxon>Pentapetalae</taxon>
        <taxon>rosids</taxon>
        <taxon>malvids</taxon>
        <taxon>Brassicales</taxon>
        <taxon>Brassicaceae</taxon>
        <taxon>Brassiceae</taxon>
        <taxon>Brassica</taxon>
    </lineage>
</organism>
<dbReference type="AlphaFoldDB" id="A0A8S9RMV2"/>